<feature type="modified residue" description="Phosphohistidine" evidence="16">
    <location>
        <position position="1160"/>
    </location>
</feature>
<dbReference type="InterPro" id="IPR036097">
    <property type="entry name" value="HisK_dim/P_sf"/>
</dbReference>
<dbReference type="Proteomes" id="UP000583387">
    <property type="component" value="Unassembled WGS sequence"/>
</dbReference>
<dbReference type="Pfam" id="PF00512">
    <property type="entry name" value="HisKA"/>
    <property type="match status" value="1"/>
</dbReference>
<dbReference type="PROSITE" id="PS50894">
    <property type="entry name" value="HPT"/>
    <property type="match status" value="1"/>
</dbReference>
<name>A0A7U7ESQ7_9GAMM</name>
<dbReference type="Gene3D" id="3.40.50.2300">
    <property type="match status" value="1"/>
</dbReference>
<evidence type="ECO:0000256" key="18">
    <source>
        <dbReference type="SAM" id="SignalP"/>
    </source>
</evidence>
<comment type="subcellular location">
    <subcellularLocation>
        <location evidence="2">Cell inner membrane</location>
        <topology evidence="2">Multi-pass membrane protein</topology>
    </subcellularLocation>
</comment>
<evidence type="ECO:0000259" key="19">
    <source>
        <dbReference type="PROSITE" id="PS50109"/>
    </source>
</evidence>
<evidence type="ECO:0000256" key="12">
    <source>
        <dbReference type="ARBA" id="ARBA00022840"/>
    </source>
</evidence>
<comment type="catalytic activity">
    <reaction evidence="1">
        <text>ATP + protein L-histidine = ADP + protein N-phospho-L-histidine.</text>
        <dbReference type="EC" id="2.7.13.3"/>
    </reaction>
</comment>
<evidence type="ECO:0000256" key="14">
    <source>
        <dbReference type="ARBA" id="ARBA00023012"/>
    </source>
</evidence>
<keyword evidence="11" id="KW-0418">Kinase</keyword>
<dbReference type="SUPFAM" id="SSF52172">
    <property type="entry name" value="CheY-like"/>
    <property type="match status" value="1"/>
</dbReference>
<dbReference type="Gene3D" id="1.10.287.130">
    <property type="match status" value="1"/>
</dbReference>
<dbReference type="Gene3D" id="3.30.450.20">
    <property type="entry name" value="PAS domain"/>
    <property type="match status" value="1"/>
</dbReference>
<feature type="domain" description="Histidine kinase" evidence="19">
    <location>
        <begin position="727"/>
        <end position="950"/>
    </location>
</feature>
<evidence type="ECO:0000259" key="21">
    <source>
        <dbReference type="PROSITE" id="PS50112"/>
    </source>
</evidence>
<dbReference type="Pfam" id="PF00497">
    <property type="entry name" value="SBP_bac_3"/>
    <property type="match status" value="2"/>
</dbReference>
<evidence type="ECO:0000259" key="22">
    <source>
        <dbReference type="PROSITE" id="PS50113"/>
    </source>
</evidence>
<dbReference type="InterPro" id="IPR001789">
    <property type="entry name" value="Sig_transdc_resp-reg_receiver"/>
</dbReference>
<evidence type="ECO:0000256" key="16">
    <source>
        <dbReference type="PROSITE-ProRule" id="PRU00110"/>
    </source>
</evidence>
<dbReference type="PROSITE" id="PS50113">
    <property type="entry name" value="PAC"/>
    <property type="match status" value="1"/>
</dbReference>
<evidence type="ECO:0000256" key="11">
    <source>
        <dbReference type="ARBA" id="ARBA00022777"/>
    </source>
</evidence>
<keyword evidence="5" id="KW-0997">Cell inner membrane</keyword>
<dbReference type="SUPFAM" id="SSF53850">
    <property type="entry name" value="Periplasmic binding protein-like II"/>
    <property type="match status" value="2"/>
</dbReference>
<evidence type="ECO:0000259" key="20">
    <source>
        <dbReference type="PROSITE" id="PS50110"/>
    </source>
</evidence>
<dbReference type="Pfam" id="PF02518">
    <property type="entry name" value="HATPase_c"/>
    <property type="match status" value="1"/>
</dbReference>
<dbReference type="SUPFAM" id="SSF55874">
    <property type="entry name" value="ATPase domain of HSP90 chaperone/DNA topoisomerase II/histidine kinase"/>
    <property type="match status" value="1"/>
</dbReference>
<dbReference type="InterPro" id="IPR011006">
    <property type="entry name" value="CheY-like_superfamily"/>
</dbReference>
<dbReference type="GO" id="GO:0015276">
    <property type="term" value="F:ligand-gated monoatomic ion channel activity"/>
    <property type="evidence" value="ECO:0007669"/>
    <property type="project" value="InterPro"/>
</dbReference>
<dbReference type="InterPro" id="IPR004358">
    <property type="entry name" value="Sig_transdc_His_kin-like_C"/>
</dbReference>
<dbReference type="PANTHER" id="PTHR43047">
    <property type="entry name" value="TWO-COMPONENT HISTIDINE PROTEIN KINASE"/>
    <property type="match status" value="1"/>
</dbReference>
<dbReference type="NCBIfam" id="TIGR00229">
    <property type="entry name" value="sensory_box"/>
    <property type="match status" value="1"/>
</dbReference>
<dbReference type="InterPro" id="IPR003661">
    <property type="entry name" value="HisK_dim/P_dom"/>
</dbReference>
<dbReference type="CDD" id="cd00082">
    <property type="entry name" value="HisKA"/>
    <property type="match status" value="1"/>
</dbReference>
<dbReference type="EC" id="2.7.13.3" evidence="3"/>
<evidence type="ECO:0000256" key="2">
    <source>
        <dbReference type="ARBA" id="ARBA00004429"/>
    </source>
</evidence>
<dbReference type="InterPro" id="IPR003594">
    <property type="entry name" value="HATPase_dom"/>
</dbReference>
<dbReference type="InterPro" id="IPR008207">
    <property type="entry name" value="Sig_transdc_His_kin_Hpt_dom"/>
</dbReference>
<keyword evidence="15" id="KW-0472">Membrane</keyword>
<keyword evidence="25" id="KW-1185">Reference proteome</keyword>
<keyword evidence="4" id="KW-1003">Cell membrane</keyword>
<feature type="domain" description="PAC" evidence="22">
    <location>
        <begin position="657"/>
        <end position="709"/>
    </location>
</feature>
<dbReference type="Pfam" id="PF01627">
    <property type="entry name" value="Hpt"/>
    <property type="match status" value="1"/>
</dbReference>
<evidence type="ECO:0000256" key="5">
    <source>
        <dbReference type="ARBA" id="ARBA00022519"/>
    </source>
</evidence>
<dbReference type="PANTHER" id="PTHR43047:SF72">
    <property type="entry name" value="OSMOSENSING HISTIDINE PROTEIN KINASE SLN1"/>
    <property type="match status" value="1"/>
</dbReference>
<feature type="domain" description="Response regulatory" evidence="20">
    <location>
        <begin position="973"/>
        <end position="1092"/>
    </location>
</feature>
<proteinExistence type="predicted"/>
<dbReference type="PROSITE" id="PS50110">
    <property type="entry name" value="RESPONSE_REGULATORY"/>
    <property type="match status" value="1"/>
</dbReference>
<gene>
    <name evidence="24" type="primary">bvgS_1</name>
    <name evidence="24" type="ORF">PSEWESI4_04786</name>
</gene>
<dbReference type="InterPro" id="IPR013656">
    <property type="entry name" value="PAS_4"/>
</dbReference>
<evidence type="ECO:0000256" key="8">
    <source>
        <dbReference type="ARBA" id="ARBA00022692"/>
    </source>
</evidence>
<keyword evidence="13" id="KW-1133">Transmembrane helix</keyword>
<dbReference type="InterPro" id="IPR000700">
    <property type="entry name" value="PAS-assoc_C"/>
</dbReference>
<organism evidence="24 25">
    <name type="scientific">Zestomonas carbonaria</name>
    <dbReference type="NCBI Taxonomy" id="2762745"/>
    <lineage>
        <taxon>Bacteria</taxon>
        <taxon>Pseudomonadati</taxon>
        <taxon>Pseudomonadota</taxon>
        <taxon>Gammaproteobacteria</taxon>
        <taxon>Pseudomonadales</taxon>
        <taxon>Pseudomonadaceae</taxon>
        <taxon>Zestomonas</taxon>
    </lineage>
</organism>
<dbReference type="InterPro" id="IPR000014">
    <property type="entry name" value="PAS"/>
</dbReference>
<dbReference type="InterPro" id="IPR036641">
    <property type="entry name" value="HPT_dom_sf"/>
</dbReference>
<dbReference type="CDD" id="cd00130">
    <property type="entry name" value="PAS"/>
    <property type="match status" value="1"/>
</dbReference>
<evidence type="ECO:0000256" key="4">
    <source>
        <dbReference type="ARBA" id="ARBA00022475"/>
    </source>
</evidence>
<dbReference type="InterPro" id="IPR049870">
    <property type="entry name" value="BvgS-like_periplasmic1"/>
</dbReference>
<dbReference type="SMART" id="SM00388">
    <property type="entry name" value="HisKA"/>
    <property type="match status" value="1"/>
</dbReference>
<dbReference type="SMART" id="SM00079">
    <property type="entry name" value="PBPe"/>
    <property type="match status" value="1"/>
</dbReference>
<dbReference type="GO" id="GO:0009927">
    <property type="term" value="F:histidine phosphotransfer kinase activity"/>
    <property type="evidence" value="ECO:0007669"/>
    <property type="project" value="TreeGrafter"/>
</dbReference>
<dbReference type="SUPFAM" id="SSF47226">
    <property type="entry name" value="Histidine-containing phosphotransfer domain, HPT domain"/>
    <property type="match status" value="1"/>
</dbReference>
<dbReference type="InterPro" id="IPR001638">
    <property type="entry name" value="Solute-binding_3/MltF_N"/>
</dbReference>
<dbReference type="GO" id="GO:0000155">
    <property type="term" value="F:phosphorelay sensor kinase activity"/>
    <property type="evidence" value="ECO:0007669"/>
    <property type="project" value="InterPro"/>
</dbReference>
<dbReference type="Gene3D" id="3.40.190.10">
    <property type="entry name" value="Periplasmic binding protein-like II"/>
    <property type="match status" value="4"/>
</dbReference>
<protein>
    <recommendedName>
        <fullName evidence="3">histidine kinase</fullName>
        <ecNumber evidence="3">2.7.13.3</ecNumber>
    </recommendedName>
</protein>
<dbReference type="AlphaFoldDB" id="A0A7U7ESQ7"/>
<dbReference type="InterPro" id="IPR005467">
    <property type="entry name" value="His_kinase_dom"/>
</dbReference>
<dbReference type="InterPro" id="IPR001320">
    <property type="entry name" value="Iontro_rcpt_C"/>
</dbReference>
<evidence type="ECO:0000256" key="15">
    <source>
        <dbReference type="ARBA" id="ARBA00023136"/>
    </source>
</evidence>
<dbReference type="SUPFAM" id="SSF55785">
    <property type="entry name" value="PYP-like sensor domain (PAS domain)"/>
    <property type="match status" value="1"/>
</dbReference>
<feature type="signal peptide" evidence="18">
    <location>
        <begin position="1"/>
        <end position="25"/>
    </location>
</feature>
<dbReference type="CDD" id="cd13707">
    <property type="entry name" value="PBP2_BvgS_D2"/>
    <property type="match status" value="1"/>
</dbReference>
<dbReference type="InterPro" id="IPR036890">
    <property type="entry name" value="HATPase_C_sf"/>
</dbReference>
<dbReference type="RefSeq" id="WP_187673771.1">
    <property type="nucleotide sequence ID" value="NZ_CAJFCI010000089.1"/>
</dbReference>
<keyword evidence="10" id="KW-0547">Nucleotide-binding</keyword>
<dbReference type="Gene3D" id="3.30.565.10">
    <property type="entry name" value="Histidine kinase-like ATPase, C-terminal domain"/>
    <property type="match status" value="1"/>
</dbReference>
<dbReference type="SMART" id="SM00448">
    <property type="entry name" value="REC"/>
    <property type="match status" value="1"/>
</dbReference>
<dbReference type="Pfam" id="PF08448">
    <property type="entry name" value="PAS_4"/>
    <property type="match status" value="1"/>
</dbReference>
<evidence type="ECO:0000313" key="24">
    <source>
        <dbReference type="EMBL" id="CAD5110463.1"/>
    </source>
</evidence>
<feature type="domain" description="PAS" evidence="21">
    <location>
        <begin position="582"/>
        <end position="654"/>
    </location>
</feature>
<dbReference type="PROSITE" id="PS50109">
    <property type="entry name" value="HIS_KIN"/>
    <property type="match status" value="1"/>
</dbReference>
<keyword evidence="7 24" id="KW-0808">Transferase</keyword>
<evidence type="ECO:0000256" key="3">
    <source>
        <dbReference type="ARBA" id="ARBA00012438"/>
    </source>
</evidence>
<evidence type="ECO:0000256" key="13">
    <source>
        <dbReference type="ARBA" id="ARBA00022989"/>
    </source>
</evidence>
<evidence type="ECO:0000259" key="23">
    <source>
        <dbReference type="PROSITE" id="PS50894"/>
    </source>
</evidence>
<keyword evidence="9 18" id="KW-0732">Signal</keyword>
<keyword evidence="12" id="KW-0067">ATP-binding</keyword>
<dbReference type="CDD" id="cd13705">
    <property type="entry name" value="PBP2_BvgS_D1"/>
    <property type="match status" value="1"/>
</dbReference>
<evidence type="ECO:0000313" key="25">
    <source>
        <dbReference type="Proteomes" id="UP000583387"/>
    </source>
</evidence>
<dbReference type="CDD" id="cd17546">
    <property type="entry name" value="REC_hyHK_CKI1_RcsC-like"/>
    <property type="match status" value="1"/>
</dbReference>
<reference evidence="24 25" key="1">
    <citation type="submission" date="2020-08" db="EMBL/GenBank/DDBJ databases">
        <authorList>
            <person name="Criscuolo A."/>
        </authorList>
    </citation>
    <scope>NUCLEOTIDE SEQUENCE [LARGE SCALE GENOMIC DNA]</scope>
    <source>
        <strain evidence="24">CIP111764</strain>
    </source>
</reference>
<evidence type="ECO:0000256" key="9">
    <source>
        <dbReference type="ARBA" id="ARBA00022729"/>
    </source>
</evidence>
<evidence type="ECO:0000256" key="17">
    <source>
        <dbReference type="PROSITE-ProRule" id="PRU00169"/>
    </source>
</evidence>
<keyword evidence="6 17" id="KW-0597">Phosphoprotein</keyword>
<dbReference type="CDD" id="cd16922">
    <property type="entry name" value="HATPase_EvgS-ArcB-TorS-like"/>
    <property type="match status" value="1"/>
</dbReference>
<dbReference type="InterPro" id="IPR049871">
    <property type="entry name" value="BvgS-like_periplasmic2"/>
</dbReference>
<feature type="chain" id="PRO_5031181566" description="histidine kinase" evidence="18">
    <location>
        <begin position="26"/>
        <end position="1217"/>
    </location>
</feature>
<dbReference type="GO" id="GO:0005886">
    <property type="term" value="C:plasma membrane"/>
    <property type="evidence" value="ECO:0007669"/>
    <property type="project" value="UniProtKB-SubCell"/>
</dbReference>
<dbReference type="FunFam" id="3.30.565.10:FF:000010">
    <property type="entry name" value="Sensor histidine kinase RcsC"/>
    <property type="match status" value="1"/>
</dbReference>
<accession>A0A7U7ESQ7</accession>
<dbReference type="GO" id="GO:0005524">
    <property type="term" value="F:ATP binding"/>
    <property type="evidence" value="ECO:0007669"/>
    <property type="project" value="UniProtKB-KW"/>
</dbReference>
<keyword evidence="14" id="KW-0902">Two-component regulatory system</keyword>
<comment type="caution">
    <text evidence="24">The sequence shown here is derived from an EMBL/GenBank/DDBJ whole genome shotgun (WGS) entry which is preliminary data.</text>
</comment>
<dbReference type="PRINTS" id="PR00344">
    <property type="entry name" value="BCTRLSENSOR"/>
</dbReference>
<dbReference type="Gene3D" id="1.20.120.160">
    <property type="entry name" value="HPT domain"/>
    <property type="match status" value="1"/>
</dbReference>
<sequence>MAGLASRPLLSALLSLILWSGFAMASHVAEEEALRLSGRSVVAGYQVELSDDDWHWLREKRFVRLGVSTPDYPPFDIVTNRNDYEGITADYAGLLGELLHLRMEARRFPSRKAAVEALERGEIDLLGTSSDFEAAEAGLVLSSPYVGDQPILASRIGEDLELSAGLAGMRVAMLDRYRSEQVLRAFYPKARLQRYPSTLSAMGAVAFGQADVYLGDAIGAGHLVDWSYLGNIRLENFARMKARGFSFALARGDSRLERLVNLALEAIPRSGRMSILQRWGADEVSIHNDQRLQLSAAEQRWLDRHPKVRVVVSRSLLPFTFLDERNRLSGISADVLDRISRRTGLEFEIGVAHSGPVERMIEAVVTGKADMLAAFTPSLERESQLSFTRPYFTNSFVLVTRDAPDSPLGLDDLAGKRIALIKGNLLREYLREHYPEIRIVDAADAEDAISMVAEGRVEASANMLIGARYIIAREYPGRLKIVSIVGNVPAQIAFATGRGSTELVSILNKALLSIPPTEMDALTNRWRSQVVVENGYWRRYRMAIILGFLGAAALLLIALGRDFCLRRQIRRRERAEQALNDQMAFMRVLIDGIPLPVYVRDRQGRLMACNPSYLDSLGVRDDRVLGKLAAENLLTDLEEAREYDALYQRVMEQGLSEAGDRRLTLASGEVLAIYHWARPYLGRDGSVQGVIAGWMDVSERQRLLDELREARDEAEAANRAKTTFLATMSHEIRTPMNAVIGMLELALKKAEQGVLDRFALDVASEAARGLLDLIGDILDIARIESGKLSLAPERANLRALVESTVRVFDGLARQKRIALVFDAAGEADRDVEVDPLHFKQVLSNLIGNAIKFTDQGEVRVAYRSRPQVDENSLSVRLEIVDTGHGISSEDQARLFSPFSQAGDNGMSARGGSGLGLVISRTLCEMMGGELHLSSEIGRGTRIEILLDLPLLEPLADEPLAPLGQVLEDGPPLDVLVVDDYPANRMLLAQQLGYLGHRVQDAGDGVDALRIWRLGRFDVVITDCNMPTMSGYELARAIREQERASGAPPCLLIGFTANALPEERQRCLDAGMDDCLFKPITLQDLQRRLAGMEPWAETDTEEGAGASAGMGLGHLQHLTRGDNEALKSLLGELARSNREDLIRLAGCAAKLDRRGLADLAHGVKGSARIVRDSRLAAACERLERACGPGHDSGELEAAVAELREAMQRLGELIDSHLD</sequence>
<dbReference type="SMART" id="SM00062">
    <property type="entry name" value="PBPb"/>
    <property type="match status" value="2"/>
</dbReference>
<feature type="domain" description="HPt" evidence="23">
    <location>
        <begin position="1121"/>
        <end position="1215"/>
    </location>
</feature>
<dbReference type="SUPFAM" id="SSF47384">
    <property type="entry name" value="Homodimeric domain of signal transducing histidine kinase"/>
    <property type="match status" value="1"/>
</dbReference>
<dbReference type="SMART" id="SM00091">
    <property type="entry name" value="PAS"/>
    <property type="match status" value="1"/>
</dbReference>
<dbReference type="SMART" id="SM00387">
    <property type="entry name" value="HATPase_c"/>
    <property type="match status" value="1"/>
</dbReference>
<evidence type="ECO:0000256" key="1">
    <source>
        <dbReference type="ARBA" id="ARBA00000085"/>
    </source>
</evidence>
<dbReference type="InterPro" id="IPR035965">
    <property type="entry name" value="PAS-like_dom_sf"/>
</dbReference>
<evidence type="ECO:0000256" key="7">
    <source>
        <dbReference type="ARBA" id="ARBA00022679"/>
    </source>
</evidence>
<evidence type="ECO:0000256" key="10">
    <source>
        <dbReference type="ARBA" id="ARBA00022741"/>
    </source>
</evidence>
<dbReference type="PROSITE" id="PS50112">
    <property type="entry name" value="PAS"/>
    <property type="match status" value="1"/>
</dbReference>
<feature type="modified residue" description="4-aspartylphosphate" evidence="17">
    <location>
        <position position="1022"/>
    </location>
</feature>
<dbReference type="Pfam" id="PF00072">
    <property type="entry name" value="Response_reg"/>
    <property type="match status" value="1"/>
</dbReference>
<evidence type="ECO:0000256" key="6">
    <source>
        <dbReference type="ARBA" id="ARBA00022553"/>
    </source>
</evidence>
<keyword evidence="8" id="KW-0812">Transmembrane</keyword>
<dbReference type="EMBL" id="CAJFCI010000089">
    <property type="protein sequence ID" value="CAD5110463.1"/>
    <property type="molecule type" value="Genomic_DNA"/>
</dbReference>